<sequence length="148" mass="15546">MTSEPRAVKAPDPYGAMLRGGAVPSIAVAVVAIVVFSVLDGALGAAGSVLASVLVVLSTASTMLILRRMAGLDPRVVFMGAMVSYFFKVMLLGVFLVLFRNADWLSPIAFAITAIVVSLAGTIGEIVAFTRVRTYIYDEPAPASEPRP</sequence>
<dbReference type="Proteomes" id="UP000292507">
    <property type="component" value="Unassembled WGS sequence"/>
</dbReference>
<feature type="transmembrane region" description="Helical" evidence="1">
    <location>
        <begin position="78"/>
        <end position="98"/>
    </location>
</feature>
<protein>
    <recommendedName>
        <fullName evidence="4">ATP synthase protein I</fullName>
    </recommendedName>
</protein>
<accession>A0A4Q7Y9Y4</accession>
<proteinExistence type="predicted"/>
<reference evidence="2 3" key="1">
    <citation type="submission" date="2019-02" db="EMBL/GenBank/DDBJ databases">
        <title>Sequencing the genomes of 1000 actinobacteria strains.</title>
        <authorList>
            <person name="Klenk H.-P."/>
        </authorList>
    </citation>
    <scope>NUCLEOTIDE SEQUENCE [LARGE SCALE GENOMIC DNA]</scope>
    <source>
        <strain evidence="2 3">DSM 44509</strain>
    </source>
</reference>
<dbReference type="RefSeq" id="WP_130504249.1">
    <property type="nucleotide sequence ID" value="NZ_POQT01000012.1"/>
</dbReference>
<dbReference type="OrthoDB" id="3542908at2"/>
<feature type="transmembrane region" description="Helical" evidence="1">
    <location>
        <begin position="45"/>
        <end position="66"/>
    </location>
</feature>
<dbReference type="EMBL" id="SHKV01000001">
    <property type="protein sequence ID" value="RZU32865.1"/>
    <property type="molecule type" value="Genomic_DNA"/>
</dbReference>
<keyword evidence="1" id="KW-1133">Transmembrane helix</keyword>
<evidence type="ECO:0000256" key="1">
    <source>
        <dbReference type="SAM" id="Phobius"/>
    </source>
</evidence>
<gene>
    <name evidence="2" type="ORF">BKA19_2574</name>
</gene>
<evidence type="ECO:0000313" key="2">
    <source>
        <dbReference type="EMBL" id="RZU32865.1"/>
    </source>
</evidence>
<keyword evidence="1" id="KW-0812">Transmembrane</keyword>
<feature type="transmembrane region" description="Helical" evidence="1">
    <location>
        <begin position="21"/>
        <end position="39"/>
    </location>
</feature>
<keyword evidence="1" id="KW-0472">Membrane</keyword>
<evidence type="ECO:0000313" key="3">
    <source>
        <dbReference type="Proteomes" id="UP000292507"/>
    </source>
</evidence>
<comment type="caution">
    <text evidence="2">The sequence shown here is derived from an EMBL/GenBank/DDBJ whole genome shotgun (WGS) entry which is preliminary data.</text>
</comment>
<feature type="transmembrane region" description="Helical" evidence="1">
    <location>
        <begin position="104"/>
        <end position="129"/>
    </location>
</feature>
<organism evidence="2 3">
    <name type="scientific">Blastococcus saxobsidens</name>
    <dbReference type="NCBI Taxonomy" id="138336"/>
    <lineage>
        <taxon>Bacteria</taxon>
        <taxon>Bacillati</taxon>
        <taxon>Actinomycetota</taxon>
        <taxon>Actinomycetes</taxon>
        <taxon>Geodermatophilales</taxon>
        <taxon>Geodermatophilaceae</taxon>
        <taxon>Blastococcus</taxon>
    </lineage>
</organism>
<dbReference type="AlphaFoldDB" id="A0A4Q7Y9Y4"/>
<keyword evidence="3" id="KW-1185">Reference proteome</keyword>
<evidence type="ECO:0008006" key="4">
    <source>
        <dbReference type="Google" id="ProtNLM"/>
    </source>
</evidence>
<name>A0A4Q7Y9Y4_9ACTN</name>